<dbReference type="SMART" id="SM00748">
    <property type="entry name" value="HEPN"/>
    <property type="match status" value="1"/>
</dbReference>
<accession>A0A7R7IBI7</accession>
<dbReference type="Gene3D" id="1.20.120.330">
    <property type="entry name" value="Nucleotidyltransferases domain 2"/>
    <property type="match status" value="1"/>
</dbReference>
<dbReference type="KEGG" id="ahb:bsdtb5_01010"/>
<dbReference type="EMBL" id="AP024169">
    <property type="protein sequence ID" value="BCN28806.1"/>
    <property type="molecule type" value="Genomic_DNA"/>
</dbReference>
<protein>
    <recommendedName>
        <fullName evidence="1">HEPN domain-containing protein</fullName>
    </recommendedName>
</protein>
<dbReference type="PROSITE" id="PS50910">
    <property type="entry name" value="HEPN"/>
    <property type="match status" value="1"/>
</dbReference>
<dbReference type="InterPro" id="IPR007842">
    <property type="entry name" value="HEPN_dom"/>
</dbReference>
<dbReference type="Proteomes" id="UP000595897">
    <property type="component" value="Chromosome"/>
</dbReference>
<dbReference type="Pfam" id="PF05168">
    <property type="entry name" value="HEPN"/>
    <property type="match status" value="1"/>
</dbReference>
<keyword evidence="3" id="KW-1185">Reference proteome</keyword>
<dbReference type="PROSITE" id="PS51257">
    <property type="entry name" value="PROKAR_LIPOPROTEIN"/>
    <property type="match status" value="1"/>
</dbReference>
<evidence type="ECO:0000313" key="3">
    <source>
        <dbReference type="Proteomes" id="UP000595897"/>
    </source>
</evidence>
<reference evidence="2 3" key="1">
    <citation type="submission" date="2020-11" db="EMBL/GenBank/DDBJ databases">
        <title>Draft genome sequencing of a Lachnospiraceae strain isolated from anoxic soil subjected to BSD treatment.</title>
        <authorList>
            <person name="Uek A."/>
            <person name="Tonouchi A."/>
        </authorList>
    </citation>
    <scope>NUCLEOTIDE SEQUENCE [LARGE SCALE GENOMIC DNA]</scope>
    <source>
        <strain evidence="2 3">TB5</strain>
    </source>
</reference>
<feature type="domain" description="HEPN" evidence="1">
    <location>
        <begin position="8"/>
        <end position="120"/>
    </location>
</feature>
<sequence length="136" mass="15770">MKLENNYYAIAYNDLKYAEAGMTTGYYNNVASGCQQVVEKFLKFILENYCIKNGDIEIMRSHKLKTLAKGVMNEIDGVNINLDDMSYLTDYYYDARYPGVDYTIVTEEEATRCIEIARTILEITNSIIKRLEKEKQ</sequence>
<proteinExistence type="predicted"/>
<dbReference type="AlphaFoldDB" id="A0A7R7IBI7"/>
<gene>
    <name evidence="2" type="ORF">bsdtb5_01010</name>
</gene>
<organism evidence="2 3">
    <name type="scientific">Anaeromicropila herbilytica</name>
    <dbReference type="NCBI Taxonomy" id="2785025"/>
    <lineage>
        <taxon>Bacteria</taxon>
        <taxon>Bacillati</taxon>
        <taxon>Bacillota</taxon>
        <taxon>Clostridia</taxon>
        <taxon>Lachnospirales</taxon>
        <taxon>Lachnospiraceae</taxon>
        <taxon>Anaeromicropila</taxon>
    </lineage>
</organism>
<dbReference type="RefSeq" id="WP_271714114.1">
    <property type="nucleotide sequence ID" value="NZ_AP024169.1"/>
</dbReference>
<evidence type="ECO:0000313" key="2">
    <source>
        <dbReference type="EMBL" id="BCN28806.1"/>
    </source>
</evidence>
<dbReference type="SUPFAM" id="SSF81593">
    <property type="entry name" value="Nucleotidyltransferase substrate binding subunit/domain"/>
    <property type="match status" value="1"/>
</dbReference>
<evidence type="ECO:0000259" key="1">
    <source>
        <dbReference type="PROSITE" id="PS50910"/>
    </source>
</evidence>
<name>A0A7R7IBI7_9FIRM</name>